<evidence type="ECO:0000259" key="1">
    <source>
        <dbReference type="Pfam" id="PF01498"/>
    </source>
</evidence>
<dbReference type="AlphaFoldDB" id="A0AAZ3S4M2"/>
<dbReference type="Ensembl" id="ENSOTST00005160097.1">
    <property type="protein sequence ID" value="ENSOTSP00005148058.1"/>
    <property type="gene ID" value="ENSOTSG00005066869.1"/>
</dbReference>
<keyword evidence="3" id="KW-1185">Reference proteome</keyword>
<sequence>MRLRGILECQLDLQKSLEHANIAVDESTIHKTQNKNGVHGRTPRKKPLLSKKNIAAHLKCTWMFYSAAGKIFCRQIKLQLSCLEGKHNTMCGEKKEQHQNLIPTVKYLLPQGLDSLLSSTEK</sequence>
<dbReference type="GeneTree" id="ENSGT01030000235350"/>
<dbReference type="GO" id="GO:0006313">
    <property type="term" value="P:DNA transposition"/>
    <property type="evidence" value="ECO:0007669"/>
    <property type="project" value="InterPro"/>
</dbReference>
<accession>A0AAZ3S4M2</accession>
<proteinExistence type="predicted"/>
<dbReference type="GO" id="GO:0015074">
    <property type="term" value="P:DNA integration"/>
    <property type="evidence" value="ECO:0007669"/>
    <property type="project" value="InterPro"/>
</dbReference>
<reference evidence="2" key="2">
    <citation type="submission" date="2025-08" db="UniProtKB">
        <authorList>
            <consortium name="Ensembl"/>
        </authorList>
    </citation>
    <scope>IDENTIFICATION</scope>
</reference>
<dbReference type="Proteomes" id="UP000694402">
    <property type="component" value="Unassembled WGS sequence"/>
</dbReference>
<organism evidence="2 3">
    <name type="scientific">Oncorhynchus tshawytscha</name>
    <name type="common">Chinook salmon</name>
    <name type="synonym">Salmo tshawytscha</name>
    <dbReference type="NCBI Taxonomy" id="74940"/>
    <lineage>
        <taxon>Eukaryota</taxon>
        <taxon>Metazoa</taxon>
        <taxon>Chordata</taxon>
        <taxon>Craniata</taxon>
        <taxon>Vertebrata</taxon>
        <taxon>Euteleostomi</taxon>
        <taxon>Actinopterygii</taxon>
        <taxon>Neopterygii</taxon>
        <taxon>Teleostei</taxon>
        <taxon>Protacanthopterygii</taxon>
        <taxon>Salmoniformes</taxon>
        <taxon>Salmonidae</taxon>
        <taxon>Salmoninae</taxon>
        <taxon>Oncorhynchus</taxon>
    </lineage>
</organism>
<reference evidence="2" key="3">
    <citation type="submission" date="2025-09" db="UniProtKB">
        <authorList>
            <consortium name="Ensembl"/>
        </authorList>
    </citation>
    <scope>IDENTIFICATION</scope>
</reference>
<dbReference type="InterPro" id="IPR002492">
    <property type="entry name" value="Transposase_Tc1-like"/>
</dbReference>
<evidence type="ECO:0000313" key="3">
    <source>
        <dbReference type="Proteomes" id="UP000694402"/>
    </source>
</evidence>
<evidence type="ECO:0000313" key="2">
    <source>
        <dbReference type="Ensembl" id="ENSOTSP00005148058.1"/>
    </source>
</evidence>
<feature type="domain" description="Transposase Tc1-like" evidence="1">
    <location>
        <begin position="12"/>
        <end position="58"/>
    </location>
</feature>
<dbReference type="GO" id="GO:0003677">
    <property type="term" value="F:DNA binding"/>
    <property type="evidence" value="ECO:0007669"/>
    <property type="project" value="InterPro"/>
</dbReference>
<name>A0AAZ3S4M2_ONCTS</name>
<protein>
    <recommendedName>
        <fullName evidence="1">Transposase Tc1-like domain-containing protein</fullName>
    </recommendedName>
</protein>
<reference evidence="3" key="1">
    <citation type="journal article" date="2018" name="PLoS ONE">
        <title>Chinook salmon (Oncorhynchus tshawytscha) genome and transcriptome.</title>
        <authorList>
            <person name="Christensen K.A."/>
            <person name="Leong J.S."/>
            <person name="Sakhrani D."/>
            <person name="Biagi C.A."/>
            <person name="Minkley D.R."/>
            <person name="Withler R.E."/>
            <person name="Rondeau E.B."/>
            <person name="Koop B.F."/>
            <person name="Devlin R.H."/>
        </authorList>
    </citation>
    <scope>NUCLEOTIDE SEQUENCE [LARGE SCALE GENOMIC DNA]</scope>
</reference>
<dbReference type="Pfam" id="PF01498">
    <property type="entry name" value="HTH_Tnp_Tc3_2"/>
    <property type="match status" value="1"/>
</dbReference>